<dbReference type="HOGENOM" id="CLU_079292_0_1_10"/>
<comment type="subcellular location">
    <subcellularLocation>
        <location evidence="1">Cell membrane</location>
        <topology evidence="1">Multi-pass membrane protein</topology>
    </subcellularLocation>
</comment>
<evidence type="ECO:0000256" key="4">
    <source>
        <dbReference type="ARBA" id="ARBA00022692"/>
    </source>
</evidence>
<reference evidence="9" key="1">
    <citation type="submission" date="2011-01" db="EMBL/GenBank/DDBJ databases">
        <authorList>
            <person name="Muzny D."/>
            <person name="Qin X."/>
            <person name="Buhay C."/>
            <person name="Dugan-Rocha S."/>
            <person name="Ding Y."/>
            <person name="Chen G."/>
            <person name="Hawes A."/>
            <person name="Holder M."/>
            <person name="Jhangiani S."/>
            <person name="Johnson A."/>
            <person name="Khan Z."/>
            <person name="Li Z."/>
            <person name="Liu W."/>
            <person name="Liu X."/>
            <person name="Perez L."/>
            <person name="Shen H."/>
            <person name="Wang Q."/>
            <person name="Watt J."/>
            <person name="Xi L."/>
            <person name="Xin Y."/>
            <person name="Zhou J."/>
            <person name="Deng J."/>
            <person name="Jiang H."/>
            <person name="Liu Y."/>
            <person name="Qu J."/>
            <person name="Song X.-Z."/>
            <person name="Zhang L."/>
            <person name="Villasana D."/>
            <person name="Johnson A."/>
            <person name="Liu J."/>
            <person name="Liyanage D."/>
            <person name="Lorensuhewa L."/>
            <person name="Robinson T."/>
            <person name="Song A."/>
            <person name="Song B.-B."/>
            <person name="Dinh H."/>
            <person name="Thornton R."/>
            <person name="Coyle M."/>
            <person name="Francisco L."/>
            <person name="Jackson L."/>
            <person name="Javaid M."/>
            <person name="Korchina V."/>
            <person name="Kovar C."/>
            <person name="Mata R."/>
            <person name="Mathew T."/>
            <person name="Ngo R."/>
            <person name="Nguyen L."/>
            <person name="Nguyen N."/>
            <person name="Okwuonu G."/>
            <person name="Ongeri F."/>
            <person name="Pham C."/>
            <person name="Simmons D."/>
            <person name="Wilczek-Boney K."/>
            <person name="Hale W."/>
            <person name="Jakkamsetti A."/>
            <person name="Pham P."/>
            <person name="Ruth R."/>
            <person name="San Lucas F."/>
            <person name="Warren J."/>
            <person name="Zhang J."/>
            <person name="Zhao Z."/>
            <person name="Zhou C."/>
            <person name="Zhu D."/>
            <person name="Lee S."/>
            <person name="Bess C."/>
            <person name="Blankenburg K."/>
            <person name="Forbes L."/>
            <person name="Fu Q."/>
            <person name="Gubbala S."/>
            <person name="Hirani K."/>
            <person name="Jayaseelan J.C."/>
            <person name="Lara F."/>
            <person name="Munidasa M."/>
            <person name="Palculict T."/>
            <person name="Patil S."/>
            <person name="Pu L.-L."/>
            <person name="Saada N."/>
            <person name="Tang L."/>
            <person name="Weissenberger G."/>
            <person name="Zhu Y."/>
            <person name="Hemphill L."/>
            <person name="Shang Y."/>
            <person name="Youmans B."/>
            <person name="Ayvaz T."/>
            <person name="Ross M."/>
            <person name="Santibanez J."/>
            <person name="Aqrawi P."/>
            <person name="Gross S."/>
            <person name="Joshi V."/>
            <person name="Fowler G."/>
            <person name="Nazareth L."/>
            <person name="Reid J."/>
            <person name="Worley K."/>
            <person name="Petrosino J."/>
            <person name="Highlander S."/>
            <person name="Gibbs R."/>
        </authorList>
    </citation>
    <scope>NUCLEOTIDE SEQUENCE [LARGE SCALE GENOMIC DNA]</scope>
    <source>
        <strain evidence="9">ATCC 33269</strain>
    </source>
</reference>
<dbReference type="PRINTS" id="PR01837">
    <property type="entry name" value="MGTCSAPBPROT"/>
</dbReference>
<dbReference type="InterPro" id="IPR003416">
    <property type="entry name" value="MgtC/SapB/SrpB/YhiD_fam"/>
</dbReference>
<dbReference type="PANTHER" id="PTHR33778">
    <property type="entry name" value="PROTEIN MGTC"/>
    <property type="match status" value="1"/>
</dbReference>
<feature type="transmembrane region" description="Helical" evidence="7">
    <location>
        <begin position="6"/>
        <end position="22"/>
    </location>
</feature>
<keyword evidence="5 7" id="KW-1133">Transmembrane helix</keyword>
<dbReference type="STRING" id="28134.SAMN05444288_1171"/>
<dbReference type="eggNOG" id="COG1285">
    <property type="taxonomic scope" value="Bacteria"/>
</dbReference>
<feature type="transmembrane region" description="Helical" evidence="7">
    <location>
        <begin position="34"/>
        <end position="51"/>
    </location>
</feature>
<keyword evidence="4 7" id="KW-0812">Transmembrane</keyword>
<dbReference type="InterPro" id="IPR049177">
    <property type="entry name" value="MgtC_SapB_SrpB_YhiD_N"/>
</dbReference>
<evidence type="ECO:0000256" key="3">
    <source>
        <dbReference type="ARBA" id="ARBA00022475"/>
    </source>
</evidence>
<evidence type="ECO:0000259" key="8">
    <source>
        <dbReference type="Pfam" id="PF02308"/>
    </source>
</evidence>
<feature type="domain" description="MgtC/SapB/SrpB/YhiD N-terminal" evidence="8">
    <location>
        <begin position="10"/>
        <end position="134"/>
    </location>
</feature>
<evidence type="ECO:0000313" key="9">
    <source>
        <dbReference type="EMBL" id="EFZ35930.1"/>
    </source>
</evidence>
<dbReference type="AlphaFoldDB" id="E7RTC4"/>
<dbReference type="EMBL" id="AEPE02000006">
    <property type="protein sequence ID" value="EFZ35930.1"/>
    <property type="molecule type" value="Genomic_DNA"/>
</dbReference>
<gene>
    <name evidence="9" type="ORF">HMPREF0663_11997</name>
</gene>
<dbReference type="GO" id="GO:0005886">
    <property type="term" value="C:plasma membrane"/>
    <property type="evidence" value="ECO:0007669"/>
    <property type="project" value="UniProtKB-SubCell"/>
</dbReference>
<feature type="transmembrane region" description="Helical" evidence="7">
    <location>
        <begin position="125"/>
        <end position="143"/>
    </location>
</feature>
<feature type="transmembrane region" description="Helical" evidence="7">
    <location>
        <begin position="71"/>
        <end position="88"/>
    </location>
</feature>
<dbReference type="NCBIfam" id="NF007431">
    <property type="entry name" value="PRK09977.1"/>
    <property type="match status" value="1"/>
</dbReference>
<evidence type="ECO:0000256" key="2">
    <source>
        <dbReference type="ARBA" id="ARBA00009298"/>
    </source>
</evidence>
<keyword evidence="6 7" id="KW-0472">Membrane</keyword>
<dbReference type="Proteomes" id="UP000005580">
    <property type="component" value="Unassembled WGS sequence"/>
</dbReference>
<keyword evidence="10" id="KW-1185">Reference proteome</keyword>
<evidence type="ECO:0000256" key="7">
    <source>
        <dbReference type="SAM" id="Phobius"/>
    </source>
</evidence>
<comment type="caution">
    <text evidence="9">The sequence shown here is derived from an EMBL/GenBank/DDBJ whole genome shotgun (WGS) entry which is preliminary data.</text>
</comment>
<evidence type="ECO:0000313" key="10">
    <source>
        <dbReference type="Proteomes" id="UP000005580"/>
    </source>
</evidence>
<dbReference type="RefSeq" id="WP_004370194.1">
    <property type="nucleotide sequence ID" value="NZ_GL833119.1"/>
</dbReference>
<sequence>MTTEMIIRIFIAAILGGIIGLEREYRAKEAGLRTHLLVASGSALFMIISQYGFDSVLHTRSNVSLDPSRIASQVVTGIGFIGAGTIIFQKHVIKGLTTAAGLWVTSAIGLACGSGMYILSTATTIMVVICLEAIYYITVRFGTKNIEITFSLSSYNKIESLIQYIENEKIIIQSYKIHRHVTDGAENYLAEMDLKIKNSTYQHNFPLLFNKLDGITVKNIE</sequence>
<feature type="transmembrane region" description="Helical" evidence="7">
    <location>
        <begin position="100"/>
        <end position="119"/>
    </location>
</feature>
<proteinExistence type="inferred from homology"/>
<dbReference type="Pfam" id="PF02308">
    <property type="entry name" value="MgtC"/>
    <property type="match status" value="1"/>
</dbReference>
<organism evidence="9 10">
    <name type="scientific">Hoylesella oralis ATCC 33269</name>
    <dbReference type="NCBI Taxonomy" id="873533"/>
    <lineage>
        <taxon>Bacteria</taxon>
        <taxon>Pseudomonadati</taxon>
        <taxon>Bacteroidota</taxon>
        <taxon>Bacteroidia</taxon>
        <taxon>Bacteroidales</taxon>
        <taxon>Prevotellaceae</taxon>
        <taxon>Hoylesella</taxon>
    </lineage>
</organism>
<accession>E7RTC4</accession>
<protein>
    <submittedName>
        <fullName evidence="9">Mg2+ transporter-C family protein</fullName>
    </submittedName>
</protein>
<comment type="similarity">
    <text evidence="2">Belongs to the MgtC/SapB family.</text>
</comment>
<evidence type="ECO:0000256" key="1">
    <source>
        <dbReference type="ARBA" id="ARBA00004651"/>
    </source>
</evidence>
<evidence type="ECO:0000256" key="5">
    <source>
        <dbReference type="ARBA" id="ARBA00022989"/>
    </source>
</evidence>
<dbReference type="PANTHER" id="PTHR33778:SF1">
    <property type="entry name" value="MAGNESIUM TRANSPORTER YHID-RELATED"/>
    <property type="match status" value="1"/>
</dbReference>
<keyword evidence="3" id="KW-1003">Cell membrane</keyword>
<name>E7RTC4_9BACT</name>
<evidence type="ECO:0000256" key="6">
    <source>
        <dbReference type="ARBA" id="ARBA00023136"/>
    </source>
</evidence>